<dbReference type="GO" id="GO:0003700">
    <property type="term" value="F:DNA-binding transcription factor activity"/>
    <property type="evidence" value="ECO:0007669"/>
    <property type="project" value="InterPro"/>
</dbReference>
<dbReference type="SUPFAM" id="SSF46785">
    <property type="entry name" value="Winged helix' DNA-binding domain"/>
    <property type="match status" value="1"/>
</dbReference>
<keyword evidence="3" id="KW-0804">Transcription</keyword>
<dbReference type="KEGG" id="cbw:RR42_m2083"/>
<evidence type="ECO:0000256" key="1">
    <source>
        <dbReference type="ARBA" id="ARBA00023015"/>
    </source>
</evidence>
<dbReference type="InterPro" id="IPR036390">
    <property type="entry name" value="WH_DNA-bd_sf"/>
</dbReference>
<dbReference type="Pfam" id="PF00392">
    <property type="entry name" value="GntR"/>
    <property type="match status" value="1"/>
</dbReference>
<dbReference type="PANTHER" id="PTHR43537:SF39">
    <property type="entry name" value="HTH-TYPE TRANSCRIPTIONAL REGULATOR MCBR"/>
    <property type="match status" value="1"/>
</dbReference>
<dbReference type="Gene3D" id="1.10.10.10">
    <property type="entry name" value="Winged helix-like DNA-binding domain superfamily/Winged helix DNA-binding domain"/>
    <property type="match status" value="1"/>
</dbReference>
<dbReference type="InterPro" id="IPR011711">
    <property type="entry name" value="GntR_C"/>
</dbReference>
<dbReference type="AlphaFoldDB" id="A0A0C4Y918"/>
<keyword evidence="2" id="KW-0238">DNA-binding</keyword>
<dbReference type="PROSITE" id="PS50949">
    <property type="entry name" value="HTH_GNTR"/>
    <property type="match status" value="1"/>
</dbReference>
<organism evidence="6 7">
    <name type="scientific">Cupriavidus basilensis</name>
    <dbReference type="NCBI Taxonomy" id="68895"/>
    <lineage>
        <taxon>Bacteria</taxon>
        <taxon>Pseudomonadati</taxon>
        <taxon>Pseudomonadota</taxon>
        <taxon>Betaproteobacteria</taxon>
        <taxon>Burkholderiales</taxon>
        <taxon>Burkholderiaceae</taxon>
        <taxon>Cupriavidus</taxon>
    </lineage>
</organism>
<dbReference type="SUPFAM" id="SSF48008">
    <property type="entry name" value="GntR ligand-binding domain-like"/>
    <property type="match status" value="1"/>
</dbReference>
<dbReference type="Proteomes" id="UP000031843">
    <property type="component" value="Chromosome main"/>
</dbReference>
<keyword evidence="7" id="KW-1185">Reference proteome</keyword>
<evidence type="ECO:0000259" key="5">
    <source>
        <dbReference type="PROSITE" id="PS50949"/>
    </source>
</evidence>
<evidence type="ECO:0000313" key="7">
    <source>
        <dbReference type="Proteomes" id="UP000031843"/>
    </source>
</evidence>
<dbReference type="OrthoDB" id="7003764at2"/>
<dbReference type="GO" id="GO:0003677">
    <property type="term" value="F:DNA binding"/>
    <property type="evidence" value="ECO:0007669"/>
    <property type="project" value="UniProtKB-KW"/>
</dbReference>
<dbReference type="STRING" id="68895.RR42_m2083"/>
<dbReference type="SMART" id="SM00895">
    <property type="entry name" value="FCD"/>
    <property type="match status" value="1"/>
</dbReference>
<evidence type="ECO:0000256" key="2">
    <source>
        <dbReference type="ARBA" id="ARBA00023125"/>
    </source>
</evidence>
<dbReference type="InterPro" id="IPR000524">
    <property type="entry name" value="Tscrpt_reg_HTH_GntR"/>
</dbReference>
<dbReference type="PANTHER" id="PTHR43537">
    <property type="entry name" value="TRANSCRIPTIONAL REGULATOR, GNTR FAMILY"/>
    <property type="match status" value="1"/>
</dbReference>
<reference evidence="6 7" key="1">
    <citation type="journal article" date="2015" name="Genome Announc.">
        <title>Complete Genome Sequence of Cupriavidus basilensis 4G11, Isolated from the Oak Ridge Field Research Center Site.</title>
        <authorList>
            <person name="Ray J."/>
            <person name="Waters R.J."/>
            <person name="Skerker J.M."/>
            <person name="Kuehl J.V."/>
            <person name="Price M.N."/>
            <person name="Huang J."/>
            <person name="Chakraborty R."/>
            <person name="Arkin A.P."/>
            <person name="Deutschbauer A."/>
        </authorList>
    </citation>
    <scope>NUCLEOTIDE SEQUENCE [LARGE SCALE GENOMIC DNA]</scope>
    <source>
        <strain evidence="6">4G11</strain>
    </source>
</reference>
<dbReference type="Gene3D" id="1.20.120.530">
    <property type="entry name" value="GntR ligand-binding domain-like"/>
    <property type="match status" value="1"/>
</dbReference>
<feature type="compositionally biased region" description="Acidic residues" evidence="4">
    <location>
        <begin position="7"/>
        <end position="19"/>
    </location>
</feature>
<proteinExistence type="predicted"/>
<gene>
    <name evidence="6" type="ORF">RR42_m2083</name>
</gene>
<dbReference type="InterPro" id="IPR036388">
    <property type="entry name" value="WH-like_DNA-bd_sf"/>
</dbReference>
<feature type="region of interest" description="Disordered" evidence="4">
    <location>
        <begin position="247"/>
        <end position="266"/>
    </location>
</feature>
<feature type="domain" description="HTH gntR-type" evidence="5">
    <location>
        <begin position="28"/>
        <end position="95"/>
    </location>
</feature>
<evidence type="ECO:0000256" key="4">
    <source>
        <dbReference type="SAM" id="MobiDB-lite"/>
    </source>
</evidence>
<protein>
    <submittedName>
        <fullName evidence="6">Transcriptional regulator, GntR family</fullName>
    </submittedName>
</protein>
<evidence type="ECO:0000256" key="3">
    <source>
        <dbReference type="ARBA" id="ARBA00023163"/>
    </source>
</evidence>
<dbReference type="InterPro" id="IPR008920">
    <property type="entry name" value="TF_FadR/GntR_C"/>
</dbReference>
<feature type="region of interest" description="Disordered" evidence="4">
    <location>
        <begin position="1"/>
        <end position="20"/>
    </location>
</feature>
<name>A0A0C4Y918_9BURK</name>
<dbReference type="SMART" id="SM00345">
    <property type="entry name" value="HTH_GNTR"/>
    <property type="match status" value="1"/>
</dbReference>
<dbReference type="Pfam" id="PF07729">
    <property type="entry name" value="FCD"/>
    <property type="match status" value="1"/>
</dbReference>
<sequence>MATSIAETEDDGGPLDDEAPAVSRLNNVALRERAYEELANALRAGRFVPGTAVTIRGIAAMLGTSTMPVREAVSRLVTEGALEMLPNRTLCVPTVSIERLDDLIDTRATVEGRAAWLAAERMTAADFSQIKAAAEDYSHAVDAREVLAAVAANEQLHFSIYRAARSEQLLSIIERLWLQSGPYLASVMKQMQTAQENLHDRGIMHHFNILAALAKRDPQAASEAVKADIIDASIWYKSQIFSPDGAPVATEPLPRKRKTRVSAPGF</sequence>
<dbReference type="EMBL" id="CP010536">
    <property type="protein sequence ID" value="AJG19475.1"/>
    <property type="molecule type" value="Genomic_DNA"/>
</dbReference>
<evidence type="ECO:0000313" key="6">
    <source>
        <dbReference type="EMBL" id="AJG19475.1"/>
    </source>
</evidence>
<keyword evidence="1" id="KW-0805">Transcription regulation</keyword>
<accession>A0A0C4Y918</accession>